<reference evidence="1" key="1">
    <citation type="journal article" date="2014" name="Int. J. Syst. Evol. Microbiol.">
        <title>Complete genome sequence of Corynebacterium casei LMG S-19264T (=DSM 44701T), isolated from a smear-ripened cheese.</title>
        <authorList>
            <consortium name="US DOE Joint Genome Institute (JGI-PGF)"/>
            <person name="Walter F."/>
            <person name="Albersmeier A."/>
            <person name="Kalinowski J."/>
            <person name="Ruckert C."/>
        </authorList>
    </citation>
    <scope>NUCLEOTIDE SEQUENCE</scope>
    <source>
        <strain evidence="1">CGMCC 1.15367</strain>
    </source>
</reference>
<accession>A0A916ZNC9</accession>
<dbReference type="SUPFAM" id="SSF54975">
    <property type="entry name" value="Acylphosphatase/BLUF domain-like"/>
    <property type="match status" value="1"/>
</dbReference>
<dbReference type="EMBL" id="BMIQ01000003">
    <property type="protein sequence ID" value="GGE04732.1"/>
    <property type="molecule type" value="Genomic_DNA"/>
</dbReference>
<reference evidence="1" key="2">
    <citation type="submission" date="2020-09" db="EMBL/GenBank/DDBJ databases">
        <authorList>
            <person name="Sun Q."/>
            <person name="Zhou Y."/>
        </authorList>
    </citation>
    <scope>NUCLEOTIDE SEQUENCE</scope>
    <source>
        <strain evidence="1">CGMCC 1.15367</strain>
    </source>
</reference>
<gene>
    <name evidence="1" type="ORF">GCM10011390_24650</name>
</gene>
<sequence length="82" mass="9215">MDRRDLDRERMTITGDLAVEAFLPWIDRHAAKLGLSPTVVRAVSDRIELDLSGPSELLDMLEIGCWLGPIDAMVEGIERRPL</sequence>
<proteinExistence type="predicted"/>
<comment type="caution">
    <text evidence="1">The sequence shown here is derived from an EMBL/GenBank/DDBJ whole genome shotgun (WGS) entry which is preliminary data.</text>
</comment>
<organism evidence="1 2">
    <name type="scientific">Aureimonas endophytica</name>
    <dbReference type="NCBI Taxonomy" id="2027858"/>
    <lineage>
        <taxon>Bacteria</taxon>
        <taxon>Pseudomonadati</taxon>
        <taxon>Pseudomonadota</taxon>
        <taxon>Alphaproteobacteria</taxon>
        <taxon>Hyphomicrobiales</taxon>
        <taxon>Aurantimonadaceae</taxon>
        <taxon>Aureimonas</taxon>
    </lineage>
</organism>
<dbReference type="InterPro" id="IPR036046">
    <property type="entry name" value="Acylphosphatase-like_dom_sf"/>
</dbReference>
<name>A0A916ZNC9_9HYPH</name>
<keyword evidence="2" id="KW-1185">Reference proteome</keyword>
<dbReference type="Proteomes" id="UP000644699">
    <property type="component" value="Unassembled WGS sequence"/>
</dbReference>
<protein>
    <recommendedName>
        <fullName evidence="3">Acylphosphatase</fullName>
    </recommendedName>
</protein>
<evidence type="ECO:0000313" key="1">
    <source>
        <dbReference type="EMBL" id="GGE04732.1"/>
    </source>
</evidence>
<evidence type="ECO:0000313" key="2">
    <source>
        <dbReference type="Proteomes" id="UP000644699"/>
    </source>
</evidence>
<evidence type="ECO:0008006" key="3">
    <source>
        <dbReference type="Google" id="ProtNLM"/>
    </source>
</evidence>
<dbReference type="AlphaFoldDB" id="A0A916ZNC9"/>